<keyword evidence="5" id="KW-0677">Repeat</keyword>
<dbReference type="Gene3D" id="1.50.40.10">
    <property type="entry name" value="Mitochondrial carrier domain"/>
    <property type="match status" value="1"/>
</dbReference>
<dbReference type="GO" id="GO:0022857">
    <property type="term" value="F:transmembrane transporter activity"/>
    <property type="evidence" value="ECO:0007669"/>
    <property type="project" value="TreeGrafter"/>
</dbReference>
<evidence type="ECO:0000256" key="2">
    <source>
        <dbReference type="ARBA" id="ARBA00006375"/>
    </source>
</evidence>
<comment type="similarity">
    <text evidence="2 10">Belongs to the mitochondrial carrier (TC 2.A.29) family.</text>
</comment>
<keyword evidence="6" id="KW-1133">Transmembrane helix</keyword>
<sequence>MVGSSEDALAGCLAGFSVRATTQPLDVLKIRFQLQVESISTRNGGYYQSIAQAAKRIIAEEGLTGLWKGHVPGQVLSVLFTSSEFYFFRVIADWPALVNLNDRPVLKDTISGGMAGAVSTLFCQPIDVLRTRLVGQGQVKVYRGLAHGFQRILQDEGVLALWKGLVPSLLLIAPQIAISFATYEGIKRAITPEAGTGSGLLSLLTPFSGAFAGCLAKTVVYPLDVVKKRFQVVGFEEARSQFGRLPSTAIEGQGVLHRRGLLTLACLLKILREEGPIAIFKGWTPAMLKAGVTTGLTFSFFELYKSLFSHL</sequence>
<evidence type="ECO:0000256" key="3">
    <source>
        <dbReference type="ARBA" id="ARBA00022448"/>
    </source>
</evidence>
<evidence type="ECO:0000256" key="1">
    <source>
        <dbReference type="ARBA" id="ARBA00004225"/>
    </source>
</evidence>
<feature type="repeat" description="Solcar" evidence="9">
    <location>
        <begin position="103"/>
        <end position="189"/>
    </location>
</feature>
<reference evidence="11" key="1">
    <citation type="submission" date="2019-11" db="UniProtKB">
        <authorList>
            <consortium name="WormBaseParasite"/>
        </authorList>
    </citation>
    <scope>IDENTIFICATION</scope>
</reference>
<evidence type="ECO:0000256" key="4">
    <source>
        <dbReference type="ARBA" id="ARBA00022692"/>
    </source>
</evidence>
<dbReference type="InterPro" id="IPR050567">
    <property type="entry name" value="Mitochondrial_Carrier"/>
</dbReference>
<evidence type="ECO:0000256" key="6">
    <source>
        <dbReference type="ARBA" id="ARBA00022989"/>
    </source>
</evidence>
<evidence type="ECO:0000256" key="5">
    <source>
        <dbReference type="ARBA" id="ARBA00022737"/>
    </source>
</evidence>
<keyword evidence="7" id="KW-0496">Mitochondrion</keyword>
<evidence type="ECO:0000256" key="10">
    <source>
        <dbReference type="RuleBase" id="RU000488"/>
    </source>
</evidence>
<accession>A0A5K3FRF9</accession>
<comment type="subcellular location">
    <subcellularLocation>
        <location evidence="1">Mitochondrion membrane</location>
        <topology evidence="1">Multi-pass membrane protein</topology>
    </subcellularLocation>
</comment>
<organism evidence="11">
    <name type="scientific">Mesocestoides corti</name>
    <name type="common">Flatworm</name>
    <dbReference type="NCBI Taxonomy" id="53468"/>
    <lineage>
        <taxon>Eukaryota</taxon>
        <taxon>Metazoa</taxon>
        <taxon>Spiralia</taxon>
        <taxon>Lophotrochozoa</taxon>
        <taxon>Platyhelminthes</taxon>
        <taxon>Cestoda</taxon>
        <taxon>Eucestoda</taxon>
        <taxon>Cyclophyllidea</taxon>
        <taxon>Mesocestoididae</taxon>
        <taxon>Mesocestoides</taxon>
    </lineage>
</organism>
<dbReference type="PRINTS" id="PR00926">
    <property type="entry name" value="MITOCARRIER"/>
</dbReference>
<dbReference type="InterPro" id="IPR023395">
    <property type="entry name" value="MCP_dom_sf"/>
</dbReference>
<evidence type="ECO:0000256" key="8">
    <source>
        <dbReference type="ARBA" id="ARBA00023136"/>
    </source>
</evidence>
<keyword evidence="4 9" id="KW-0812">Transmembrane</keyword>
<dbReference type="AlphaFoldDB" id="A0A5K3FRF9"/>
<proteinExistence type="inferred from homology"/>
<dbReference type="WBParaSite" id="MCU_009372-RA">
    <property type="protein sequence ID" value="MCU_009372-RA"/>
    <property type="gene ID" value="MCU_009372"/>
</dbReference>
<dbReference type="InterPro" id="IPR018108">
    <property type="entry name" value="MCP_transmembrane"/>
</dbReference>
<protein>
    <submittedName>
        <fullName evidence="11">Mitochondrial thiamine pyrophosphate carrier</fullName>
    </submittedName>
</protein>
<dbReference type="Pfam" id="PF00153">
    <property type="entry name" value="Mito_carr"/>
    <property type="match status" value="3"/>
</dbReference>
<dbReference type="InterPro" id="IPR002067">
    <property type="entry name" value="MCP"/>
</dbReference>
<feature type="repeat" description="Solcar" evidence="9">
    <location>
        <begin position="200"/>
        <end position="307"/>
    </location>
</feature>
<name>A0A5K3FRF9_MESCO</name>
<dbReference type="GO" id="GO:0031966">
    <property type="term" value="C:mitochondrial membrane"/>
    <property type="evidence" value="ECO:0007669"/>
    <property type="project" value="UniProtKB-SubCell"/>
</dbReference>
<dbReference type="SUPFAM" id="SSF103506">
    <property type="entry name" value="Mitochondrial carrier"/>
    <property type="match status" value="1"/>
</dbReference>
<evidence type="ECO:0000256" key="9">
    <source>
        <dbReference type="PROSITE-ProRule" id="PRU00282"/>
    </source>
</evidence>
<evidence type="ECO:0000256" key="7">
    <source>
        <dbReference type="ARBA" id="ARBA00023128"/>
    </source>
</evidence>
<dbReference type="PROSITE" id="PS50920">
    <property type="entry name" value="SOLCAR"/>
    <property type="match status" value="3"/>
</dbReference>
<feature type="repeat" description="Solcar" evidence="9">
    <location>
        <begin position="2"/>
        <end position="94"/>
    </location>
</feature>
<dbReference type="PANTHER" id="PTHR45624">
    <property type="entry name" value="MITOCHONDRIAL BASIC AMINO ACIDS TRANSPORTER-RELATED"/>
    <property type="match status" value="1"/>
</dbReference>
<evidence type="ECO:0000313" key="11">
    <source>
        <dbReference type="WBParaSite" id="MCU_009372-RA"/>
    </source>
</evidence>
<keyword evidence="8 9" id="KW-0472">Membrane</keyword>
<keyword evidence="3 10" id="KW-0813">Transport</keyword>